<organism evidence="1 2">
    <name type="scientific">Clostridium manihotivorum</name>
    <dbReference type="NCBI Taxonomy" id="2320868"/>
    <lineage>
        <taxon>Bacteria</taxon>
        <taxon>Bacillati</taxon>
        <taxon>Bacillota</taxon>
        <taxon>Clostridia</taxon>
        <taxon>Eubacteriales</taxon>
        <taxon>Clostridiaceae</taxon>
        <taxon>Clostridium</taxon>
    </lineage>
</organism>
<dbReference type="EMBL" id="CP025746">
    <property type="protein sequence ID" value="QAA33759.1"/>
    <property type="molecule type" value="Genomic_DNA"/>
</dbReference>
<accession>A0A3R5R0G3</accession>
<evidence type="ECO:0000313" key="1">
    <source>
        <dbReference type="EMBL" id="QAA33759.1"/>
    </source>
</evidence>
<sequence length="124" mass="13398">MYYLNSGYYNTEWGSFINTDDVGILEADGELLGNNLLVYRMNNHVNHSDDDGIWKLPTWAKVSVGVVAIGVCVTATVADVPALIGALQVAGSSTAINSGIGKRNKKKVEFSFGIKEINLGYVNE</sequence>
<reference evidence="1 2" key="1">
    <citation type="submission" date="2018-01" db="EMBL/GenBank/DDBJ databases">
        <title>Genome Sequencing and Assembly of Anaerobacter polyendosporus strain CT4.</title>
        <authorList>
            <person name="Tachaapaikoon C."/>
            <person name="Sutheeworapong S."/>
            <person name="Jenjaroenpun P."/>
            <person name="Wongsurawat T."/>
            <person name="Nookeaw I."/>
            <person name="Cheawchanlertfa P."/>
            <person name="Kosugi A."/>
            <person name="Cheevadhanarak S."/>
            <person name="Ratanakhanokchai K."/>
        </authorList>
    </citation>
    <scope>NUCLEOTIDE SEQUENCE [LARGE SCALE GENOMIC DNA]</scope>
    <source>
        <strain evidence="1 2">CT4</strain>
    </source>
</reference>
<dbReference type="KEGG" id="cmah:C1I91_20185"/>
<dbReference type="RefSeq" id="WP_128214483.1">
    <property type="nucleotide sequence ID" value="NZ_CP025746.1"/>
</dbReference>
<dbReference type="Proteomes" id="UP000286268">
    <property type="component" value="Chromosome"/>
</dbReference>
<evidence type="ECO:0000313" key="2">
    <source>
        <dbReference type="Proteomes" id="UP000286268"/>
    </source>
</evidence>
<protein>
    <submittedName>
        <fullName evidence="1">Uncharacterized protein</fullName>
    </submittedName>
</protein>
<proteinExistence type="predicted"/>
<dbReference type="AlphaFoldDB" id="A0A3R5R0G3"/>
<name>A0A3R5R0G3_9CLOT</name>
<keyword evidence="2" id="KW-1185">Reference proteome</keyword>
<gene>
    <name evidence="1" type="ORF">C1I91_20185</name>
</gene>